<evidence type="ECO:0000313" key="4">
    <source>
        <dbReference type="EMBL" id="AAB66669.1"/>
    </source>
</evidence>
<reference evidence="4" key="2">
    <citation type="journal article" date="1997" name="Mol. Plant Microbe Interact.">
        <title>Characterization of two plasmid-borne lps beta loci of Rhizobium etli required for lipopolysaccharide synthesis and for optimal interaction with plants.</title>
        <authorList>
            <person name="Garcia-de los Santos A."/>
            <person name="Brom S."/>
        </authorList>
    </citation>
    <scope>NUCLEOTIDE SEQUENCE</scope>
    <source>
        <strain evidence="4">CFN42</strain>
        <plasmid evidence="4">b</plasmid>
    </source>
</reference>
<feature type="domain" description="Polysaccharide biosynthesis protein CapD-like" evidence="3">
    <location>
        <begin position="307"/>
        <end position="605"/>
    </location>
</feature>
<dbReference type="AlphaFoldDB" id="O34302"/>
<dbReference type="SUPFAM" id="SSF51735">
    <property type="entry name" value="NAD(P)-binding Rossmann-fold domains"/>
    <property type="match status" value="2"/>
</dbReference>
<dbReference type="Pfam" id="PF02719">
    <property type="entry name" value="Polysacc_synt_2"/>
    <property type="match status" value="1"/>
</dbReference>
<dbReference type="InterPro" id="IPR003869">
    <property type="entry name" value="Polysac_CapD-like"/>
</dbReference>
<feature type="transmembrane region" description="Helical" evidence="2">
    <location>
        <begin position="98"/>
        <end position="121"/>
    </location>
</feature>
<name>O34302_RHIET</name>
<evidence type="ECO:0000259" key="3">
    <source>
        <dbReference type="Pfam" id="PF02719"/>
    </source>
</evidence>
<dbReference type="PANTHER" id="PTHR43318">
    <property type="entry name" value="UDP-N-ACETYLGLUCOSAMINE 4,6-DEHYDRATASE"/>
    <property type="match status" value="1"/>
</dbReference>
<sequence length="683" mass="74661">MPENTPTETPRSRWFLVPMQALVAPLLAMPRAAKRALALLVDSGLCVLTIWLAYCFRLNEWTVLTGVQWLPVFVSLCMALPIFIVMGMYRAIFRYANMAAFIAVLKAIAIYGVAFMTIFTALSVPGVPRTVGILQPFLLLIAIGLSRLGIRYWLGDTYQRILHQNTLAKVLIYGAGNAGRQLAGALTNSAELNVVGYLDDDPRLKGGIMGGLPIYDPSDLPVLAETLGVHNVLLALPSASRQRRNEILEHIRKARVNVRTLPDLTALAQGRVAVSDIRELEIEDLLGREAVAPRQELLDKAMRNKVVMVTGAGGSIGGELCRQILRNAPSSLILIDQNEFALYNIHAELLKLAEVYKHEGLQIVPILCSVRDQDRMEHIMESWRPQTLYHAAAYKHVPLVEHTAVEGIKNNVMGTLITARAANKYGVSNFVLISTDKAVRPTNVMGASKRLAEMVLQALAAELTADRLRTNFSMVRFGNVLGSSGSVVPLFRQQIKEGGPVTLTHPKITRYFMTISEASQLVIQAGAMAEGGDVFLLDMGEPVRIADLARKMVELSGLTVRDVDNPEGDIELAVTGLRPGEKLYEELLIGDNPETTEHPRIMKAREDFLFWAELSKKLNSLNASLDRNDMVAARATLAELVSGYSSTGEVSDLAFTGAETNPAHEDVNALASGAGNQLRTTGA</sequence>
<geneLocation type="plasmid" evidence="4">
    <name>b</name>
</geneLocation>
<gene>
    <name evidence="4" type="primary">lpsB2</name>
</gene>
<dbReference type="InterPro" id="IPR036291">
    <property type="entry name" value="NAD(P)-bd_dom_sf"/>
</dbReference>
<dbReference type="InterPro" id="IPR051203">
    <property type="entry name" value="Polysaccharide_Synthase-Rel"/>
</dbReference>
<dbReference type="PANTHER" id="PTHR43318:SF1">
    <property type="entry name" value="POLYSACCHARIDE BIOSYNTHESIS PROTEIN EPSC-RELATED"/>
    <property type="match status" value="1"/>
</dbReference>
<dbReference type="EMBL" id="U56723">
    <property type="protein sequence ID" value="AAB66669.1"/>
    <property type="molecule type" value="Genomic_DNA"/>
</dbReference>
<proteinExistence type="inferred from homology"/>
<feature type="transmembrane region" description="Helical" evidence="2">
    <location>
        <begin position="133"/>
        <end position="154"/>
    </location>
</feature>
<keyword evidence="4" id="KW-0614">Plasmid</keyword>
<organism evidence="4">
    <name type="scientific">Rhizobium etli</name>
    <dbReference type="NCBI Taxonomy" id="29449"/>
    <lineage>
        <taxon>Bacteria</taxon>
        <taxon>Pseudomonadati</taxon>
        <taxon>Pseudomonadota</taxon>
        <taxon>Alphaproteobacteria</taxon>
        <taxon>Hyphomicrobiales</taxon>
        <taxon>Rhizobiaceae</taxon>
        <taxon>Rhizobium/Agrobacterium group</taxon>
        <taxon>Rhizobium</taxon>
    </lineage>
</organism>
<keyword evidence="2" id="KW-0472">Membrane</keyword>
<evidence type="ECO:0000256" key="2">
    <source>
        <dbReference type="SAM" id="Phobius"/>
    </source>
</evidence>
<feature type="transmembrane region" description="Helical" evidence="2">
    <location>
        <begin position="66"/>
        <end position="86"/>
    </location>
</feature>
<dbReference type="Pfam" id="PF13727">
    <property type="entry name" value="CoA_binding_3"/>
    <property type="match status" value="1"/>
</dbReference>
<dbReference type="Gene3D" id="3.40.50.720">
    <property type="entry name" value="NAD(P)-binding Rossmann-like Domain"/>
    <property type="match status" value="2"/>
</dbReference>
<evidence type="ECO:0000256" key="1">
    <source>
        <dbReference type="ARBA" id="ARBA00007430"/>
    </source>
</evidence>
<dbReference type="CDD" id="cd05237">
    <property type="entry name" value="UDP_invert_4-6DH_SDR_e"/>
    <property type="match status" value="1"/>
</dbReference>
<reference evidence="4" key="1">
    <citation type="submission" date="1996-04" db="EMBL/GenBank/DDBJ databases">
        <authorList>
            <person name="Garcia-de-los-Santos A."/>
            <person name="Brom S."/>
        </authorList>
    </citation>
    <scope>NUCLEOTIDE SEQUENCE</scope>
    <source>
        <strain evidence="4">CFN42</strain>
        <plasmid evidence="4">b</plasmid>
    </source>
</reference>
<protein>
    <submittedName>
        <fullName evidence="4">Putative dTDP-glucose 4,6-dehydratase</fullName>
    </submittedName>
</protein>
<accession>O34302</accession>
<comment type="similarity">
    <text evidence="1">Belongs to the polysaccharide synthase family.</text>
</comment>
<feature type="transmembrane region" description="Helical" evidence="2">
    <location>
        <begin position="36"/>
        <end position="54"/>
    </location>
</feature>
<keyword evidence="2" id="KW-0812">Transmembrane</keyword>
<keyword evidence="2" id="KW-1133">Transmembrane helix</keyword>